<sequence length="654" mass="74619">MAWTYRSSASETSAKEPQSTLHRIKSLKGRAKVTTKKALKVDSQGLVDAEQQNPFDVALGEINESPAFNSAKFLEATHIGASSKADQAISLFQSTIDAIIHPRKAITAKATRTTAGSLAKSRPHLSRQCDLDFLQAHDELSRAVSSRGASDDEEAVARKNSNIEDRQRQVRDLERKRESMRAAWVTGRHVKRVRSVNKEPEPLPGADYFEKKDDCGADEFQWHIWLGRVLMYHSHRFSAQYIDDFEELPFDIDTLRKNLERLIMVSASAQTFLSRVRRIYRWDNPVTTIKWMTLYFFLLYISHIMTFAYGYGIYVVVRNYYYPTRLGALREGIERSLDRGATAFKIGELMDRNGNDDWLAPLLEELGPFIQTQVIDLANLLEVMYNFYHYASPRATLNALILLTTVFALTLLTSSEYSMKVFWFIVGITFFIFWPVSSLYPQYRLLVSPIKWFFWDVPTHAEWSFGYLQSRAEVVKKALEAAEDDEEVEDDGKVRIVVEISEDTASLNSFKTAASERRKEHEPTARNIFSISCTHNHIPGNLHLSTKELKFTPSFTSPLAKVPSRNIPKDNALAIPYTSLVEMTKQSSRLSAVAGIKKLEIRYYEEGQNAGGKERVVRLGGLGRKERDKIFNAIIGFSTHRWQSLQKRVTPDVP</sequence>
<feature type="transmembrane region" description="Helical" evidence="2">
    <location>
        <begin position="294"/>
        <end position="317"/>
    </location>
</feature>
<feature type="compositionally biased region" description="Polar residues" evidence="1">
    <location>
        <begin position="1"/>
        <end position="21"/>
    </location>
</feature>
<organism evidence="3 4">
    <name type="scientific">Coleophoma crateriformis</name>
    <dbReference type="NCBI Taxonomy" id="565419"/>
    <lineage>
        <taxon>Eukaryota</taxon>
        <taxon>Fungi</taxon>
        <taxon>Dikarya</taxon>
        <taxon>Ascomycota</taxon>
        <taxon>Pezizomycotina</taxon>
        <taxon>Leotiomycetes</taxon>
        <taxon>Helotiales</taxon>
        <taxon>Dermateaceae</taxon>
        <taxon>Coleophoma</taxon>
    </lineage>
</organism>
<keyword evidence="4" id="KW-1185">Reference proteome</keyword>
<proteinExistence type="predicted"/>
<keyword evidence="2" id="KW-0812">Transmembrane</keyword>
<keyword evidence="2" id="KW-1133">Transmembrane helix</keyword>
<feature type="region of interest" description="Disordered" evidence="1">
    <location>
        <begin position="144"/>
        <end position="174"/>
    </location>
</feature>
<protein>
    <submittedName>
        <fullName evidence="3">Uncharacterized protein</fullName>
    </submittedName>
</protein>
<name>A0A3D8RV73_9HELO</name>
<dbReference type="Proteomes" id="UP000256328">
    <property type="component" value="Unassembled WGS sequence"/>
</dbReference>
<evidence type="ECO:0000313" key="4">
    <source>
        <dbReference type="Proteomes" id="UP000256328"/>
    </source>
</evidence>
<feature type="transmembrane region" description="Helical" evidence="2">
    <location>
        <begin position="421"/>
        <end position="441"/>
    </location>
</feature>
<evidence type="ECO:0000256" key="2">
    <source>
        <dbReference type="SAM" id="Phobius"/>
    </source>
</evidence>
<feature type="transmembrane region" description="Helical" evidence="2">
    <location>
        <begin position="395"/>
        <end position="415"/>
    </location>
</feature>
<gene>
    <name evidence="3" type="ORF">BP5796_05805</name>
</gene>
<dbReference type="PANTHER" id="PTHR37402:SF1">
    <property type="entry name" value="GRAM DOMAIN-CONTAINING PROTEIN 4"/>
    <property type="match status" value="1"/>
</dbReference>
<dbReference type="InterPro" id="IPR037847">
    <property type="entry name" value="GRAMDC4"/>
</dbReference>
<dbReference type="EMBL" id="PDLN01000008">
    <property type="protein sequence ID" value="RDW77953.1"/>
    <property type="molecule type" value="Genomic_DNA"/>
</dbReference>
<feature type="compositionally biased region" description="Basic and acidic residues" evidence="1">
    <location>
        <begin position="155"/>
        <end position="174"/>
    </location>
</feature>
<feature type="region of interest" description="Disordered" evidence="1">
    <location>
        <begin position="1"/>
        <end position="27"/>
    </location>
</feature>
<comment type="caution">
    <text evidence="3">The sequence shown here is derived from an EMBL/GenBank/DDBJ whole genome shotgun (WGS) entry which is preliminary data.</text>
</comment>
<accession>A0A3D8RV73</accession>
<dbReference type="GO" id="GO:0006915">
    <property type="term" value="P:apoptotic process"/>
    <property type="evidence" value="ECO:0007669"/>
    <property type="project" value="InterPro"/>
</dbReference>
<keyword evidence="2" id="KW-0472">Membrane</keyword>
<reference evidence="3 4" key="1">
    <citation type="journal article" date="2018" name="IMA Fungus">
        <title>IMA Genome-F 9: Draft genome sequence of Annulohypoxylon stygium, Aspergillus mulundensis, Berkeleyomyces basicola (syn. Thielaviopsis basicola), Ceratocystis smalleyi, two Cercospora beticola strains, Coleophoma cylindrospora, Fusarium fracticaudum, Phialophora cf. hyalina, and Morchella septimelata.</title>
        <authorList>
            <person name="Wingfield B.D."/>
            <person name="Bills G.F."/>
            <person name="Dong Y."/>
            <person name="Huang W."/>
            <person name="Nel W.J."/>
            <person name="Swalarsk-Parry B.S."/>
            <person name="Vaghefi N."/>
            <person name="Wilken P.M."/>
            <person name="An Z."/>
            <person name="de Beer Z.W."/>
            <person name="De Vos L."/>
            <person name="Chen L."/>
            <person name="Duong T.A."/>
            <person name="Gao Y."/>
            <person name="Hammerbacher A."/>
            <person name="Kikkert J.R."/>
            <person name="Li Y."/>
            <person name="Li H."/>
            <person name="Li K."/>
            <person name="Li Q."/>
            <person name="Liu X."/>
            <person name="Ma X."/>
            <person name="Naidoo K."/>
            <person name="Pethybridge S.J."/>
            <person name="Sun J."/>
            <person name="Steenkamp E.T."/>
            <person name="van der Nest M.A."/>
            <person name="van Wyk S."/>
            <person name="Wingfield M.J."/>
            <person name="Xiong C."/>
            <person name="Yue Q."/>
            <person name="Zhang X."/>
        </authorList>
    </citation>
    <scope>NUCLEOTIDE SEQUENCE [LARGE SCALE GENOMIC DNA]</scope>
    <source>
        <strain evidence="3 4">BP5796</strain>
    </source>
</reference>
<evidence type="ECO:0000313" key="3">
    <source>
        <dbReference type="EMBL" id="RDW77953.1"/>
    </source>
</evidence>
<dbReference type="OrthoDB" id="1708389at2759"/>
<evidence type="ECO:0000256" key="1">
    <source>
        <dbReference type="SAM" id="MobiDB-lite"/>
    </source>
</evidence>
<dbReference type="AlphaFoldDB" id="A0A3D8RV73"/>
<dbReference type="PANTHER" id="PTHR37402">
    <property type="entry name" value="GRAM DOMAIN-CONTAINING PROTEIN 4"/>
    <property type="match status" value="1"/>
</dbReference>